<evidence type="ECO:0000313" key="2">
    <source>
        <dbReference type="EMBL" id="RKS77435.1"/>
    </source>
</evidence>
<feature type="chain" id="PRO_5019172847" evidence="1">
    <location>
        <begin position="21"/>
        <end position="336"/>
    </location>
</feature>
<dbReference type="PANTHER" id="PTHR43881:SF1">
    <property type="entry name" value="GAMMA-GLUTAMYLTRANSPEPTIDASE (AFU_ORTHOLOGUE AFUA_4G13580)"/>
    <property type="match status" value="1"/>
</dbReference>
<evidence type="ECO:0000256" key="1">
    <source>
        <dbReference type="SAM" id="SignalP"/>
    </source>
</evidence>
<dbReference type="InterPro" id="IPR052896">
    <property type="entry name" value="GGT-like_enzyme"/>
</dbReference>
<dbReference type="PANTHER" id="PTHR43881">
    <property type="entry name" value="GAMMA-GLUTAMYLTRANSPEPTIDASE (AFU_ORTHOLOGUE AFUA_4G13580)"/>
    <property type="match status" value="1"/>
</dbReference>
<dbReference type="Pfam" id="PF01019">
    <property type="entry name" value="G_glu_transpept"/>
    <property type="match status" value="1"/>
</dbReference>
<reference evidence="2 3" key="1">
    <citation type="submission" date="2018-10" db="EMBL/GenBank/DDBJ databases">
        <title>Genomic Encyclopedia of Archaeal and Bacterial Type Strains, Phase II (KMG-II): from individual species to whole genera.</title>
        <authorList>
            <person name="Goeker M."/>
        </authorList>
    </citation>
    <scope>NUCLEOTIDE SEQUENCE [LARGE SCALE GENOMIC DNA]</scope>
    <source>
        <strain evidence="2 3">RP-AC37</strain>
    </source>
</reference>
<accession>A0A420XRD1</accession>
<dbReference type="AlphaFoldDB" id="A0A420XRD1"/>
<dbReference type="Proteomes" id="UP000281955">
    <property type="component" value="Unassembled WGS sequence"/>
</dbReference>
<proteinExistence type="predicted"/>
<evidence type="ECO:0000313" key="3">
    <source>
        <dbReference type="Proteomes" id="UP000281955"/>
    </source>
</evidence>
<sequence length="336" mass="32501">MGLLGAAFLALLVVPPPLGASVSGPGREPSAVGYGGGVVSTDDEATRTAQAVLADGGGSVDAALAAAAVLAVRSPAAGGLGGGSAVLHVDGADGSIRMVDGCSPAGAYAAWALAARTWGSLPLETLLADARTLAHGALGRTVRDLQAGRPTALAAAEPARPVVRTLTARAEGAFRVAGGVVGTRGHVAADAYVSVLVADRRGDVTAVVSSMGRRGGSGEALGGSGLVLGSALPGACGDALPSVVLRSAAAPQPASVELAVAATTGRKPVPGGVDALAGQREVLRDRVLRGAPLDAVLRAQPAAVLAVELDPDGQVHAAADGRRGGSAAVVHGSGTP</sequence>
<dbReference type="EMBL" id="RBWV01000010">
    <property type="protein sequence ID" value="RKS77435.1"/>
    <property type="molecule type" value="Genomic_DNA"/>
</dbReference>
<keyword evidence="3" id="KW-1185">Reference proteome</keyword>
<gene>
    <name evidence="2" type="ORF">CLV35_1121</name>
</gene>
<protein>
    <submittedName>
        <fullName evidence="2">Gamma-glutamyltranspeptidase</fullName>
    </submittedName>
</protein>
<comment type="caution">
    <text evidence="2">The sequence shown here is derived from an EMBL/GenBank/DDBJ whole genome shotgun (WGS) entry which is preliminary data.</text>
</comment>
<name>A0A420XRD1_9ACTN</name>
<feature type="signal peptide" evidence="1">
    <location>
        <begin position="1"/>
        <end position="20"/>
    </location>
</feature>
<keyword evidence="1" id="KW-0732">Signal</keyword>
<organism evidence="2 3">
    <name type="scientific">Motilibacter peucedani</name>
    <dbReference type="NCBI Taxonomy" id="598650"/>
    <lineage>
        <taxon>Bacteria</taxon>
        <taxon>Bacillati</taxon>
        <taxon>Actinomycetota</taxon>
        <taxon>Actinomycetes</taxon>
        <taxon>Motilibacterales</taxon>
        <taxon>Motilibacteraceae</taxon>
        <taxon>Motilibacter</taxon>
    </lineage>
</organism>
<dbReference type="InterPro" id="IPR029055">
    <property type="entry name" value="Ntn_hydrolases_N"/>
</dbReference>
<dbReference type="SUPFAM" id="SSF56235">
    <property type="entry name" value="N-terminal nucleophile aminohydrolases (Ntn hydrolases)"/>
    <property type="match status" value="1"/>
</dbReference>
<dbReference type="InParanoid" id="A0A420XRD1"/>